<comment type="caution">
    <text evidence="3">The sequence shown here is derived from an EMBL/GenBank/DDBJ whole genome shotgun (WGS) entry which is preliminary data.</text>
</comment>
<feature type="domain" description="Antitoxin Xre/MbcA/ParS-like toxin-binding" evidence="1">
    <location>
        <begin position="107"/>
        <end position="149"/>
    </location>
</feature>
<dbReference type="Pfam" id="PF09722">
    <property type="entry name" value="Xre_MbcA_ParS_C"/>
    <property type="match status" value="1"/>
</dbReference>
<evidence type="ECO:0000313" key="3">
    <source>
        <dbReference type="EMBL" id="OYX30773.1"/>
    </source>
</evidence>
<dbReference type="InterPro" id="IPR011979">
    <property type="entry name" value="Antitox_Xre"/>
</dbReference>
<dbReference type="AlphaFoldDB" id="A0A258FG36"/>
<name>A0A258FG36_9CAUL</name>
<evidence type="ECO:0000313" key="4">
    <source>
        <dbReference type="Proteomes" id="UP000215595"/>
    </source>
</evidence>
<proteinExistence type="predicted"/>
<gene>
    <name evidence="3" type="ORF">B7Z01_13765</name>
</gene>
<sequence length="152" mass="16542">MSAEPLTFELEPDYVTVYRSTPMERISLVKRGVSAVYARRVMAALWDRRDAGYEALNLAPATMNRKVARQQALSPDEGERVLGLAKLIGQVEAIVSESGSSPDFDASAWLSEWLNEPVAALGGRKPVELLDTLEGQALVSDTLGRMQSGAYA</sequence>
<dbReference type="EMBL" id="NCEB01000039">
    <property type="protein sequence ID" value="OYX30773.1"/>
    <property type="molecule type" value="Genomic_DNA"/>
</dbReference>
<feature type="domain" description="Antitoxin Xre-like helix-turn-helix" evidence="2">
    <location>
        <begin position="24"/>
        <end position="85"/>
    </location>
</feature>
<evidence type="ECO:0000259" key="2">
    <source>
        <dbReference type="Pfam" id="PF20432"/>
    </source>
</evidence>
<dbReference type="InterPro" id="IPR046847">
    <property type="entry name" value="Xre-like_HTH"/>
</dbReference>
<evidence type="ECO:0000259" key="1">
    <source>
        <dbReference type="Pfam" id="PF09722"/>
    </source>
</evidence>
<dbReference type="Pfam" id="PF20432">
    <property type="entry name" value="Xre-like-HTH"/>
    <property type="match status" value="1"/>
</dbReference>
<reference evidence="3 4" key="1">
    <citation type="submission" date="2017-03" db="EMBL/GenBank/DDBJ databases">
        <title>Lifting the veil on microbial sulfur biogeochemistry in mining wastewaters.</title>
        <authorList>
            <person name="Kantor R.S."/>
            <person name="Colenbrander Nelson T."/>
            <person name="Marshall S."/>
            <person name="Bennett D."/>
            <person name="Apte S."/>
            <person name="Camacho D."/>
            <person name="Thomas B.C."/>
            <person name="Warren L.A."/>
            <person name="Banfield J.F."/>
        </authorList>
    </citation>
    <scope>NUCLEOTIDE SEQUENCE [LARGE SCALE GENOMIC DNA]</scope>
    <source>
        <strain evidence="3">32-69-9</strain>
    </source>
</reference>
<dbReference type="GO" id="GO:0003677">
    <property type="term" value="F:DNA binding"/>
    <property type="evidence" value="ECO:0007669"/>
    <property type="project" value="InterPro"/>
</dbReference>
<accession>A0A258FG36</accession>
<protein>
    <submittedName>
        <fullName evidence="3">Uncharacterized protein</fullName>
    </submittedName>
</protein>
<organism evidence="3 4">
    <name type="scientific">Brevundimonas subvibrioides</name>
    <dbReference type="NCBI Taxonomy" id="74313"/>
    <lineage>
        <taxon>Bacteria</taxon>
        <taxon>Pseudomonadati</taxon>
        <taxon>Pseudomonadota</taxon>
        <taxon>Alphaproteobacteria</taxon>
        <taxon>Caulobacterales</taxon>
        <taxon>Caulobacteraceae</taxon>
        <taxon>Brevundimonas</taxon>
    </lineage>
</organism>
<dbReference type="NCBIfam" id="TIGR02293">
    <property type="entry name" value="TAS_TIGR02293"/>
    <property type="match status" value="1"/>
</dbReference>
<dbReference type="Proteomes" id="UP000215595">
    <property type="component" value="Unassembled WGS sequence"/>
</dbReference>
<dbReference type="InterPro" id="IPR024467">
    <property type="entry name" value="Xre/MbcA/ParS-like_toxin-bd"/>
</dbReference>